<protein>
    <submittedName>
        <fullName evidence="1">Uncharacterized protein</fullName>
    </submittedName>
</protein>
<dbReference type="AlphaFoldDB" id="A0A4Y9TA93"/>
<comment type="caution">
    <text evidence="1">The sequence shown here is derived from an EMBL/GenBank/DDBJ whole genome shotgun (WGS) entry which is preliminary data.</text>
</comment>
<evidence type="ECO:0000313" key="1">
    <source>
        <dbReference type="EMBL" id="TFW40260.1"/>
    </source>
</evidence>
<dbReference type="EMBL" id="SPVI01000024">
    <property type="protein sequence ID" value="TFW40260.1"/>
    <property type="molecule type" value="Genomic_DNA"/>
</dbReference>
<dbReference type="Proteomes" id="UP000297322">
    <property type="component" value="Unassembled WGS sequence"/>
</dbReference>
<name>A0A4Y9TA93_PSEFL</name>
<evidence type="ECO:0000313" key="2">
    <source>
        <dbReference type="Proteomes" id="UP000297322"/>
    </source>
</evidence>
<organism evidence="1 2">
    <name type="scientific">Pseudomonas fluorescens</name>
    <dbReference type="NCBI Taxonomy" id="294"/>
    <lineage>
        <taxon>Bacteria</taxon>
        <taxon>Pseudomonadati</taxon>
        <taxon>Pseudomonadota</taxon>
        <taxon>Gammaproteobacteria</taxon>
        <taxon>Pseudomonadales</taxon>
        <taxon>Pseudomonadaceae</taxon>
        <taxon>Pseudomonas</taxon>
    </lineage>
</organism>
<proteinExistence type="predicted"/>
<reference evidence="1 2" key="1">
    <citation type="submission" date="2019-03" db="EMBL/GenBank/DDBJ databases">
        <title>Biocontrol and xenobiotic degradation properties of endophytic Pseudomonas fluorescens strain BRZ63.</title>
        <authorList>
            <person name="Chlebek D.A."/>
            <person name="Pinski A."/>
            <person name="Zur J.P."/>
            <person name="Michalska J."/>
            <person name="Hupert-Kocurek K.T."/>
        </authorList>
    </citation>
    <scope>NUCLEOTIDE SEQUENCE [LARGE SCALE GENOMIC DNA]</scope>
    <source>
        <strain evidence="1 2">BRZ63</strain>
    </source>
</reference>
<accession>A0A4Y9TA93</accession>
<sequence>MSDSASIISDVAIDEDAFADFIHSIGGVVSIGKRNRGVLNWDEATLYFSLLNSEKFMNFYDSQDILDWENFLGAPPKTMIEMQLGHSKGSIEMYLWLAYEFGRKWNCVVDDVNAVTLNYSEVCDRYTRLSMKQGDVSGMRQQWPAAPDEYFAFMQERGHGEIKEDDCALSLLTIQPTLCPAVDYFGDDGFYKDGPYESGAKGRTNLPVQ</sequence>
<gene>
    <name evidence="1" type="ORF">E4T65_27015</name>
</gene>
<dbReference type="RefSeq" id="WP_135196967.1">
    <property type="nucleotide sequence ID" value="NZ_SPVI01000024.1"/>
</dbReference>